<name>A0A4R6JRC7_9ACTN</name>
<dbReference type="SUPFAM" id="SSF159941">
    <property type="entry name" value="MM3350-like"/>
    <property type="match status" value="1"/>
</dbReference>
<evidence type="ECO:0000313" key="3">
    <source>
        <dbReference type="EMBL" id="TDO38969.1"/>
    </source>
</evidence>
<dbReference type="RefSeq" id="WP_203721012.1">
    <property type="nucleotide sequence ID" value="NZ_BOMD01000116.1"/>
</dbReference>
<comment type="caution">
    <text evidence="3">The sequence shown here is derived from an EMBL/GenBank/DDBJ whole genome shotgun (WGS) entry which is preliminary data.</text>
</comment>
<organism evidence="3 4">
    <name type="scientific">Paractinoplanes brasiliensis</name>
    <dbReference type="NCBI Taxonomy" id="52695"/>
    <lineage>
        <taxon>Bacteria</taxon>
        <taxon>Bacillati</taxon>
        <taxon>Actinomycetota</taxon>
        <taxon>Actinomycetes</taxon>
        <taxon>Micromonosporales</taxon>
        <taxon>Micromonosporaceae</taxon>
        <taxon>Paractinoplanes</taxon>
    </lineage>
</organism>
<dbReference type="AlphaFoldDB" id="A0A4R6JRC7"/>
<dbReference type="InterPro" id="IPR012912">
    <property type="entry name" value="Plasmid_pRiA4b_Orf3-like"/>
</dbReference>
<dbReference type="Gene3D" id="3.10.290.30">
    <property type="entry name" value="MM3350-like"/>
    <property type="match status" value="1"/>
</dbReference>
<evidence type="ECO:0000256" key="1">
    <source>
        <dbReference type="SAM" id="MobiDB-lite"/>
    </source>
</evidence>
<dbReference type="PANTHER" id="PTHR41878">
    <property type="entry name" value="LEXA REPRESSOR-RELATED"/>
    <property type="match status" value="1"/>
</dbReference>
<dbReference type="Pfam" id="PF07929">
    <property type="entry name" value="PRiA4_ORF3"/>
    <property type="match status" value="1"/>
</dbReference>
<dbReference type="Proteomes" id="UP000294901">
    <property type="component" value="Unassembled WGS sequence"/>
</dbReference>
<evidence type="ECO:0000259" key="2">
    <source>
        <dbReference type="Pfam" id="PF07929"/>
    </source>
</evidence>
<gene>
    <name evidence="3" type="ORF">C8E87_2641</name>
</gene>
<sequence length="507" mass="54369">MSEAEQPCDCPACSGDGVDPGQILAAFVDDAATLAEAEDPLEAEMAGALFVAMAQSGGEETMEAFAGGFVPAIEARGTRAALTILTAISAMSGDEPTPAGASARAAAGRLTEAGVAAPVWAGHLAAPLSAGPFTRMYDDEGTMSVLVGVFERAGRGHALVIVVDHENCGAADQIYVLGEEELPTLVAGLHQGARADGVTIKTKKLGAPEFRWYAEQALEIRADHDAEDDPDADPEDADLVNEDGPGYAPLAVLARNRLATLPSPRRPRGAVTSPHTDDRTSLDVLQQFAALIDQAGGPGMFGLNLPGQRRPQPAKLPAKRKKSNGPAPVYQIKVSLKGAKPPIWRRLLVPGDITLNRLHHALLVAFGWHGDHMYVFDTPYGQFGRADRELGHRSDTPVTLEQVAPSPKDKIRYTYDFGDDWEHEILIEKATPADPTREYPLCTAGRRAAPPDDCGGIWGYQELVEILADPTHPEHEERLEWLGLTDAGQFTPEAFNPAEVNERLRRS</sequence>
<keyword evidence="4" id="KW-1185">Reference proteome</keyword>
<feature type="domain" description="Plasmid pRiA4b Orf3-like" evidence="2">
    <location>
        <begin position="329"/>
        <end position="498"/>
    </location>
</feature>
<reference evidence="3 4" key="1">
    <citation type="submission" date="2019-03" db="EMBL/GenBank/DDBJ databases">
        <title>Sequencing the genomes of 1000 actinobacteria strains.</title>
        <authorList>
            <person name="Klenk H.-P."/>
        </authorList>
    </citation>
    <scope>NUCLEOTIDE SEQUENCE [LARGE SCALE GENOMIC DNA]</scope>
    <source>
        <strain evidence="3 4">DSM 43805</strain>
    </source>
</reference>
<dbReference type="EMBL" id="SNWR01000001">
    <property type="protein sequence ID" value="TDO38969.1"/>
    <property type="molecule type" value="Genomic_DNA"/>
</dbReference>
<protein>
    <submittedName>
        <fullName evidence="3">PRiA4b ORF-3-like protein</fullName>
    </submittedName>
</protein>
<feature type="region of interest" description="Disordered" evidence="1">
    <location>
        <begin position="258"/>
        <end position="279"/>
    </location>
</feature>
<proteinExistence type="predicted"/>
<evidence type="ECO:0000313" key="4">
    <source>
        <dbReference type="Proteomes" id="UP000294901"/>
    </source>
</evidence>
<dbReference type="PANTHER" id="PTHR41878:SF1">
    <property type="entry name" value="TNPR PROTEIN"/>
    <property type="match status" value="1"/>
</dbReference>
<dbReference type="InterPro" id="IPR024047">
    <property type="entry name" value="MM3350-like_sf"/>
</dbReference>
<accession>A0A4R6JRC7</accession>